<organism evidence="6 7">
    <name type="scientific">Deinococcus cellulosilyticus (strain DSM 18568 / NBRC 106333 / KACC 11606 / 5516J-15)</name>
    <dbReference type="NCBI Taxonomy" id="1223518"/>
    <lineage>
        <taxon>Bacteria</taxon>
        <taxon>Thermotogati</taxon>
        <taxon>Deinococcota</taxon>
        <taxon>Deinococci</taxon>
        <taxon>Deinococcales</taxon>
        <taxon>Deinococcaceae</taxon>
        <taxon>Deinococcus</taxon>
    </lineage>
</organism>
<dbReference type="Proteomes" id="UP000321306">
    <property type="component" value="Unassembled WGS sequence"/>
</dbReference>
<dbReference type="InterPro" id="IPR015421">
    <property type="entry name" value="PyrdxlP-dep_Trfase_major"/>
</dbReference>
<evidence type="ECO:0000313" key="6">
    <source>
        <dbReference type="EMBL" id="GEM47645.1"/>
    </source>
</evidence>
<dbReference type="GO" id="GO:0016846">
    <property type="term" value="F:carbon-sulfur lyase activity"/>
    <property type="evidence" value="ECO:0007669"/>
    <property type="project" value="TreeGrafter"/>
</dbReference>
<dbReference type="AlphaFoldDB" id="A0A511N489"/>
<evidence type="ECO:0000256" key="2">
    <source>
        <dbReference type="ARBA" id="ARBA00022898"/>
    </source>
</evidence>
<keyword evidence="2 3" id="KW-0663">Pyridoxal phosphate</keyword>
<evidence type="ECO:0000256" key="3">
    <source>
        <dbReference type="PIRSR" id="PIRSR001434-2"/>
    </source>
</evidence>
<accession>A0A511N489</accession>
<dbReference type="EMBL" id="BJXB01000014">
    <property type="protein sequence ID" value="GEM47645.1"/>
    <property type="molecule type" value="Genomic_DNA"/>
</dbReference>
<proteinExistence type="inferred from homology"/>
<feature type="modified residue" description="N6-(pyridoxal phosphate)lysine" evidence="3">
    <location>
        <position position="209"/>
    </location>
</feature>
<dbReference type="RefSeq" id="WP_146886053.1">
    <property type="nucleotide sequence ID" value="NZ_BJXB01000014.1"/>
</dbReference>
<protein>
    <submittedName>
        <fullName evidence="6">O-succinylhomoserine sulfhydrylase</fullName>
    </submittedName>
</protein>
<comment type="cofactor">
    <cofactor evidence="1 4">
        <name>pyridoxal 5'-phosphate</name>
        <dbReference type="ChEBI" id="CHEBI:597326"/>
    </cofactor>
</comment>
<dbReference type="GO" id="GO:0030170">
    <property type="term" value="F:pyridoxal phosphate binding"/>
    <property type="evidence" value="ECO:0007669"/>
    <property type="project" value="InterPro"/>
</dbReference>
<evidence type="ECO:0000256" key="4">
    <source>
        <dbReference type="RuleBase" id="RU362118"/>
    </source>
</evidence>
<dbReference type="GO" id="GO:0019346">
    <property type="term" value="P:transsulfuration"/>
    <property type="evidence" value="ECO:0007669"/>
    <property type="project" value="InterPro"/>
</dbReference>
<name>A0A511N489_DEIC1</name>
<evidence type="ECO:0000313" key="7">
    <source>
        <dbReference type="Proteomes" id="UP000321306"/>
    </source>
</evidence>
<dbReference type="InterPro" id="IPR000277">
    <property type="entry name" value="Cys/Met-Metab_PyrdxlP-dep_enz"/>
</dbReference>
<dbReference type="Gene3D" id="3.40.640.10">
    <property type="entry name" value="Type I PLP-dependent aspartate aminotransferase-like (Major domain)"/>
    <property type="match status" value="1"/>
</dbReference>
<sequence length="391" mass="42594">MNYKPTTLAARAGEHAKETPSRPLVEPIYQNTVFAFDDLDHMEEVFSEQTPSNGGIYYRFNTPNHLTLEGALAALEKTEDAVCAASGMAAIAAAFQAVLGQGDHLIADQQAYGGTYTLLTQELPRWGIEVTLLDITDLEAVERAITPRTRLIHLESLTNPLMTTVNLPALIEMAHAKGVLVSVDNTFATPALFRPAEHGADLVSHSLSKYLSGHSNALGGALAGRKDLISQARMRLIRQGATLSAFDAWITLQGLKTLGLRMRAHTQNAQAVADVLSNHPRVAAVYHPGLSDHPQFDLAGDLFPDGFGGMLSFELRGDLNAFIRRLHGKIPLAPSLADVNTTLSYPWTTSHRSLDEKRKLELGIRPTLLRLSVGIEDIEDILNDLEDALNL</sequence>
<evidence type="ECO:0000256" key="1">
    <source>
        <dbReference type="ARBA" id="ARBA00001933"/>
    </source>
</evidence>
<dbReference type="GO" id="GO:0005737">
    <property type="term" value="C:cytoplasm"/>
    <property type="evidence" value="ECO:0007669"/>
    <property type="project" value="TreeGrafter"/>
</dbReference>
<dbReference type="OrthoDB" id="54490at2"/>
<dbReference type="InterPro" id="IPR015422">
    <property type="entry name" value="PyrdxlP-dep_Trfase_small"/>
</dbReference>
<comment type="similarity">
    <text evidence="4">Belongs to the trans-sulfuration enzymes family.</text>
</comment>
<gene>
    <name evidence="6" type="primary">metZ</name>
    <name evidence="6" type="ORF">DC3_32800</name>
</gene>
<dbReference type="InterPro" id="IPR015424">
    <property type="entry name" value="PyrdxlP-dep_Trfase"/>
</dbReference>
<dbReference type="SUPFAM" id="SSF53383">
    <property type="entry name" value="PLP-dependent transferases"/>
    <property type="match status" value="1"/>
</dbReference>
<dbReference type="Pfam" id="PF01053">
    <property type="entry name" value="Cys_Met_Meta_PP"/>
    <property type="match status" value="1"/>
</dbReference>
<reference evidence="6 7" key="1">
    <citation type="submission" date="2019-07" db="EMBL/GenBank/DDBJ databases">
        <title>Whole genome shotgun sequence of Deinococcus cellulosilyticus NBRC 106333.</title>
        <authorList>
            <person name="Hosoyama A."/>
            <person name="Uohara A."/>
            <person name="Ohji S."/>
            <person name="Ichikawa N."/>
        </authorList>
    </citation>
    <scope>NUCLEOTIDE SEQUENCE [LARGE SCALE GENOMIC DNA]</scope>
    <source>
        <strain evidence="6 7">NBRC 106333</strain>
    </source>
</reference>
<comment type="caution">
    <text evidence="6">The sequence shown here is derived from an EMBL/GenBank/DDBJ whole genome shotgun (WGS) entry which is preliminary data.</text>
</comment>
<feature type="region of interest" description="Disordered" evidence="5">
    <location>
        <begin position="1"/>
        <end position="21"/>
    </location>
</feature>
<dbReference type="Gene3D" id="3.90.1150.10">
    <property type="entry name" value="Aspartate Aminotransferase, domain 1"/>
    <property type="match status" value="1"/>
</dbReference>
<dbReference type="PIRSF" id="PIRSF001434">
    <property type="entry name" value="CGS"/>
    <property type="match status" value="1"/>
</dbReference>
<dbReference type="CDD" id="cd00614">
    <property type="entry name" value="CGS_like"/>
    <property type="match status" value="1"/>
</dbReference>
<dbReference type="PANTHER" id="PTHR11808">
    <property type="entry name" value="TRANS-SULFURATION ENZYME FAMILY MEMBER"/>
    <property type="match status" value="1"/>
</dbReference>
<dbReference type="FunFam" id="3.40.640.10:FF:000046">
    <property type="entry name" value="Cystathionine gamma-lyase"/>
    <property type="match status" value="1"/>
</dbReference>
<evidence type="ECO:0000256" key="5">
    <source>
        <dbReference type="SAM" id="MobiDB-lite"/>
    </source>
</evidence>
<keyword evidence="7" id="KW-1185">Reference proteome</keyword>